<feature type="region of interest" description="Disordered" evidence="1">
    <location>
        <begin position="182"/>
        <end position="223"/>
    </location>
</feature>
<name>A0A4R7VVR7_9PSEU</name>
<dbReference type="RefSeq" id="WP_133902976.1">
    <property type="nucleotide sequence ID" value="NZ_SOCP01000004.1"/>
</dbReference>
<organism evidence="2 3">
    <name type="scientific">Actinophytocola oryzae</name>
    <dbReference type="NCBI Taxonomy" id="502181"/>
    <lineage>
        <taxon>Bacteria</taxon>
        <taxon>Bacillati</taxon>
        <taxon>Actinomycetota</taxon>
        <taxon>Actinomycetes</taxon>
        <taxon>Pseudonocardiales</taxon>
        <taxon>Pseudonocardiaceae</taxon>
    </lineage>
</organism>
<evidence type="ECO:0000313" key="3">
    <source>
        <dbReference type="Proteomes" id="UP000294927"/>
    </source>
</evidence>
<gene>
    <name evidence="2" type="ORF">CLV71_104441</name>
</gene>
<protein>
    <submittedName>
        <fullName evidence="2">Uncharacterized protein DUF3105</fullName>
    </submittedName>
</protein>
<sequence>MAAIAVLAAVVLTGCDVSRGPSSDAADEEATASSSAQSGFTPSEDDEDPAKDIEGVVVTDYAAALHVEPTVRVAYTKAPPDGGRHDVVWADCQGTVYPKAVRNENMVHALEHGAVWIAYDPDAVKGGDLRELADRVDGVPYMMLSPYPGLDAPVSLQAWGHQLKLTDADDERIDQFVQALRENPYTAPEPGARCDSQNTGFDPTNPPPFDPTPPGPGAAPVGP</sequence>
<feature type="compositionally biased region" description="Pro residues" evidence="1">
    <location>
        <begin position="204"/>
        <end position="223"/>
    </location>
</feature>
<reference evidence="2 3" key="1">
    <citation type="submission" date="2019-03" db="EMBL/GenBank/DDBJ databases">
        <title>Genomic Encyclopedia of Archaeal and Bacterial Type Strains, Phase II (KMG-II): from individual species to whole genera.</title>
        <authorList>
            <person name="Goeker M."/>
        </authorList>
    </citation>
    <scope>NUCLEOTIDE SEQUENCE [LARGE SCALE GENOMIC DNA]</scope>
    <source>
        <strain evidence="2 3">DSM 45499</strain>
    </source>
</reference>
<dbReference type="Proteomes" id="UP000294927">
    <property type="component" value="Unassembled WGS sequence"/>
</dbReference>
<dbReference type="InterPro" id="IPR021454">
    <property type="entry name" value="DUF3105"/>
</dbReference>
<comment type="caution">
    <text evidence="2">The sequence shown here is derived from an EMBL/GenBank/DDBJ whole genome shotgun (WGS) entry which is preliminary data.</text>
</comment>
<dbReference type="EMBL" id="SOCP01000004">
    <property type="protein sequence ID" value="TDV53972.1"/>
    <property type="molecule type" value="Genomic_DNA"/>
</dbReference>
<dbReference type="AlphaFoldDB" id="A0A4R7VVR7"/>
<accession>A0A4R7VVR7</accession>
<feature type="region of interest" description="Disordered" evidence="1">
    <location>
        <begin position="16"/>
        <end position="50"/>
    </location>
</feature>
<evidence type="ECO:0000313" key="2">
    <source>
        <dbReference type="EMBL" id="TDV53972.1"/>
    </source>
</evidence>
<dbReference type="OrthoDB" id="164831at2"/>
<keyword evidence="3" id="KW-1185">Reference proteome</keyword>
<dbReference type="Pfam" id="PF11303">
    <property type="entry name" value="DUF3105"/>
    <property type="match status" value="1"/>
</dbReference>
<evidence type="ECO:0000256" key="1">
    <source>
        <dbReference type="SAM" id="MobiDB-lite"/>
    </source>
</evidence>
<proteinExistence type="predicted"/>